<feature type="region of interest" description="Disordered" evidence="1">
    <location>
        <begin position="234"/>
        <end position="302"/>
    </location>
</feature>
<dbReference type="AlphaFoldDB" id="A0A139HIP9"/>
<dbReference type="Gene3D" id="2.70.50.70">
    <property type="match status" value="1"/>
</dbReference>
<feature type="compositionally biased region" description="Low complexity" evidence="1">
    <location>
        <begin position="283"/>
        <end position="295"/>
    </location>
</feature>
<evidence type="ECO:0008006" key="4">
    <source>
        <dbReference type="Google" id="ProtNLM"/>
    </source>
</evidence>
<dbReference type="Proteomes" id="UP000070133">
    <property type="component" value="Unassembled WGS sequence"/>
</dbReference>
<accession>A0A139HIP9</accession>
<reference evidence="2 3" key="1">
    <citation type="submission" date="2015-07" db="EMBL/GenBank/DDBJ databases">
        <title>Comparative genomics of the Sigatoka disease complex on banana suggests a link between parallel evolutionary changes in Pseudocercospora fijiensis and Pseudocercospora eumusae and increased virulence on the banana host.</title>
        <authorList>
            <person name="Chang T.-C."/>
            <person name="Salvucci A."/>
            <person name="Crous P.W."/>
            <person name="Stergiopoulos I."/>
        </authorList>
    </citation>
    <scope>NUCLEOTIDE SEQUENCE [LARGE SCALE GENOMIC DNA]</scope>
    <source>
        <strain evidence="2 3">CBS 114824</strain>
    </source>
</reference>
<sequence length="379" mass="39094">MKLNIPSKAALVTALLSTPSFAHMFLSSPSPIPGSAPKDPLDPSGSNFPCHGISLPASGGQKMPAGSEQTLAFNLGGGANTAVHGGGSCQMSITYETDAEKVKDPSNWKVIYSIEGGCPTDASGNLPTAQKCTTGDEVSCVNQFPFTIPKGVKDGHAIMAWTWFNNVGNREMYMNCINVEFTAGDGSEMKSFPTMFVANLASVDQCPTTENVNVKFPAPGKYVTTHTEGGTYPLAVPTGQGCSPGEADTGTMSAGGGDGSAVPAPAPAPTSQAAPQPAPTPAPTTQASAAYTPPAGSSGGCPDGQVSCPTPGELVCVDATHFGICDVDKCALPQAVAPGTRCTNGNIMRRKRKRSQQLQDHKRKVGHTHGHGHINAPWQ</sequence>
<dbReference type="STRING" id="321146.A0A139HIP9"/>
<organism evidence="2 3">
    <name type="scientific">Pseudocercospora eumusae</name>
    <dbReference type="NCBI Taxonomy" id="321146"/>
    <lineage>
        <taxon>Eukaryota</taxon>
        <taxon>Fungi</taxon>
        <taxon>Dikarya</taxon>
        <taxon>Ascomycota</taxon>
        <taxon>Pezizomycotina</taxon>
        <taxon>Dothideomycetes</taxon>
        <taxon>Dothideomycetidae</taxon>
        <taxon>Mycosphaerellales</taxon>
        <taxon>Mycosphaerellaceae</taxon>
        <taxon>Pseudocercospora</taxon>
    </lineage>
</organism>
<evidence type="ECO:0000313" key="2">
    <source>
        <dbReference type="EMBL" id="KXT02257.1"/>
    </source>
</evidence>
<gene>
    <name evidence="2" type="ORF">AC578_5058</name>
</gene>
<name>A0A139HIP9_9PEZI</name>
<feature type="compositionally biased region" description="Basic residues" evidence="1">
    <location>
        <begin position="348"/>
        <end position="372"/>
    </location>
</feature>
<feature type="region of interest" description="Disordered" evidence="1">
    <location>
        <begin position="347"/>
        <end position="379"/>
    </location>
</feature>
<dbReference type="OrthoDB" id="2342176at2759"/>
<dbReference type="PANTHER" id="PTHR36182">
    <property type="entry name" value="PROTEIN, PUTATIVE (AFU_ORTHOLOGUE AFUA_6G10930)-RELATED"/>
    <property type="match status" value="1"/>
</dbReference>
<evidence type="ECO:0000313" key="3">
    <source>
        <dbReference type="Proteomes" id="UP000070133"/>
    </source>
</evidence>
<proteinExistence type="predicted"/>
<protein>
    <recommendedName>
        <fullName evidence="4">Chitin-binding type-4 domain-containing protein</fullName>
    </recommendedName>
</protein>
<dbReference type="EMBL" id="LFZN01000044">
    <property type="protein sequence ID" value="KXT02257.1"/>
    <property type="molecule type" value="Genomic_DNA"/>
</dbReference>
<keyword evidence="3" id="KW-1185">Reference proteome</keyword>
<comment type="caution">
    <text evidence="2">The sequence shown here is derived from an EMBL/GenBank/DDBJ whole genome shotgun (WGS) entry which is preliminary data.</text>
</comment>
<evidence type="ECO:0000256" key="1">
    <source>
        <dbReference type="SAM" id="MobiDB-lite"/>
    </source>
</evidence>
<dbReference type="PANTHER" id="PTHR36182:SF2">
    <property type="entry name" value="LYTIC POLYSACCHARIDE MONOOXYGENASE"/>
    <property type="match status" value="1"/>
</dbReference>